<dbReference type="GO" id="GO:0005886">
    <property type="term" value="C:plasma membrane"/>
    <property type="evidence" value="ECO:0007669"/>
    <property type="project" value="TreeGrafter"/>
</dbReference>
<dbReference type="Pfam" id="PF21381">
    <property type="entry name" value="MCLN_ECD"/>
    <property type="match status" value="1"/>
</dbReference>
<comment type="caution">
    <text evidence="3">The sequence shown here is derived from an EMBL/GenBank/DDBJ whole genome shotgun (WGS) entry which is preliminary data.</text>
</comment>
<gene>
    <name evidence="3" type="ORF">GSLYS_00021779001</name>
</gene>
<accession>A0AAV2IMS6</accession>
<dbReference type="CDD" id="cd21050">
    <property type="entry name" value="ELD_TRPML"/>
    <property type="match status" value="1"/>
</dbReference>
<evidence type="ECO:0000256" key="1">
    <source>
        <dbReference type="SAM" id="MobiDB-lite"/>
    </source>
</evidence>
<name>A0AAV2IMS6_LYMST</name>
<dbReference type="EMBL" id="CAXITT010001360">
    <property type="protein sequence ID" value="CAL1548462.1"/>
    <property type="molecule type" value="Genomic_DNA"/>
</dbReference>
<feature type="region of interest" description="Disordered" evidence="1">
    <location>
        <begin position="112"/>
        <end position="148"/>
    </location>
</feature>
<dbReference type="InterPro" id="IPR039031">
    <property type="entry name" value="Mucolipin"/>
</dbReference>
<keyword evidence="4" id="KW-1185">Reference proteome</keyword>
<reference evidence="3 4" key="1">
    <citation type="submission" date="2024-04" db="EMBL/GenBank/DDBJ databases">
        <authorList>
            <consortium name="Genoscope - CEA"/>
            <person name="William W."/>
        </authorList>
    </citation>
    <scope>NUCLEOTIDE SEQUENCE [LARGE SCALE GENOMIC DNA]</scope>
</reference>
<dbReference type="AlphaFoldDB" id="A0AAV2IMS6"/>
<evidence type="ECO:0000313" key="3">
    <source>
        <dbReference type="EMBL" id="CAL1548462.1"/>
    </source>
</evidence>
<dbReference type="GO" id="GO:0005765">
    <property type="term" value="C:lysosomal membrane"/>
    <property type="evidence" value="ECO:0007669"/>
    <property type="project" value="TreeGrafter"/>
</dbReference>
<feature type="region of interest" description="Disordered" evidence="1">
    <location>
        <begin position="1"/>
        <end position="99"/>
    </location>
</feature>
<organism evidence="3 4">
    <name type="scientific">Lymnaea stagnalis</name>
    <name type="common">Great pond snail</name>
    <name type="synonym">Helix stagnalis</name>
    <dbReference type="NCBI Taxonomy" id="6523"/>
    <lineage>
        <taxon>Eukaryota</taxon>
        <taxon>Metazoa</taxon>
        <taxon>Spiralia</taxon>
        <taxon>Lophotrochozoa</taxon>
        <taxon>Mollusca</taxon>
        <taxon>Gastropoda</taxon>
        <taxon>Heterobranchia</taxon>
        <taxon>Euthyneura</taxon>
        <taxon>Panpulmonata</taxon>
        <taxon>Hygrophila</taxon>
        <taxon>Lymnaeoidea</taxon>
        <taxon>Lymnaeidae</taxon>
        <taxon>Lymnaea</taxon>
    </lineage>
</organism>
<evidence type="ECO:0000313" key="4">
    <source>
        <dbReference type="Proteomes" id="UP001497497"/>
    </source>
</evidence>
<dbReference type="PANTHER" id="PTHR12127:SF7">
    <property type="entry name" value="SD02261P"/>
    <property type="match status" value="1"/>
</dbReference>
<feature type="compositionally biased region" description="Polar residues" evidence="1">
    <location>
        <begin position="115"/>
        <end position="126"/>
    </location>
</feature>
<feature type="compositionally biased region" description="Basic and acidic residues" evidence="1">
    <location>
        <begin position="21"/>
        <end position="40"/>
    </location>
</feature>
<feature type="domain" description="Mucolipin extracytosolic" evidence="2">
    <location>
        <begin position="213"/>
        <end position="388"/>
    </location>
</feature>
<dbReference type="GO" id="GO:0072345">
    <property type="term" value="F:NAADP-sensitive calcium-release channel activity"/>
    <property type="evidence" value="ECO:0007669"/>
    <property type="project" value="TreeGrafter"/>
</dbReference>
<evidence type="ECO:0000259" key="2">
    <source>
        <dbReference type="Pfam" id="PF21381"/>
    </source>
</evidence>
<sequence>MQQQYVVTRARSRSPSPCLHNLKDDETHKEEDAEKQERCNHLQVDQGESRRSRSRRRSRASSWNQPVDIQATVVPNEPEDPNASSELLIKPRGATGTEPALREMDDMAGAIRNYGSFSSEPGNVNNGDGHAEGHESSKGKDGNLRSARLQRQKSYYTPAMVDELRKRNKLYFLDPITKLLNFHGFPWKLTLQIIKLVLITIQVVIFGGQRENIVEYFERSDLTYKHLLLKDWSPAFETLPYPPASGDYAIYSMPNLFEHMNFVMEQYYKLPERSLATIHLNREKTAPRHVYPIELCFTANSFVEYENGTYIVSADVMHNCTFVEPTGEPGNETFDIKGDLKRQNFTVPFNRTLSISLRFFIQTFHLNLLETHYGPTCYNMSIKVSFQNFI</sequence>
<feature type="compositionally biased region" description="Basic and acidic residues" evidence="1">
    <location>
        <begin position="129"/>
        <end position="143"/>
    </location>
</feature>
<dbReference type="Proteomes" id="UP001497497">
    <property type="component" value="Unassembled WGS sequence"/>
</dbReference>
<protein>
    <recommendedName>
        <fullName evidence="2">Mucolipin extracytosolic domain-containing protein</fullName>
    </recommendedName>
</protein>
<dbReference type="InterPro" id="IPR049134">
    <property type="entry name" value="MCLN_ECD"/>
</dbReference>
<dbReference type="PANTHER" id="PTHR12127">
    <property type="entry name" value="MUCOLIPIN"/>
    <property type="match status" value="1"/>
</dbReference>
<proteinExistence type="predicted"/>